<evidence type="ECO:0000313" key="2">
    <source>
        <dbReference type="Proteomes" id="UP000287527"/>
    </source>
</evidence>
<evidence type="ECO:0008006" key="3">
    <source>
        <dbReference type="Google" id="ProtNLM"/>
    </source>
</evidence>
<evidence type="ECO:0000313" key="1">
    <source>
        <dbReference type="EMBL" id="RWX01552.1"/>
    </source>
</evidence>
<sequence>MAHSSNIFLFRVFREYTEITIGSCNDHFRNQLITKKGKLLLIPLFFFMSLQAQEKNTNYTISRNGNVIGEMQLYQKVENDKMFLKISSQVNTKMVFDVDVKTEESSYYKNGKLISSYVKRHVNGREKVSKSTFFTDPHYKIIAEKKEGFFKEPIYYNLMMLYSKEPTNQQRVYSDSFQKFLAIEKLASHSYRIKLPDGNYNDYHFQNGICQKVEIHSSLYTIQIQIA</sequence>
<proteinExistence type="predicted"/>
<dbReference type="Proteomes" id="UP000287527">
    <property type="component" value="Unassembled WGS sequence"/>
</dbReference>
<accession>A0A3S3Q9V0</accession>
<dbReference type="Pfam" id="PF19630">
    <property type="entry name" value="DUF6134"/>
    <property type="match status" value="1"/>
</dbReference>
<dbReference type="EMBL" id="SBII01000003">
    <property type="protein sequence ID" value="RWX01552.1"/>
    <property type="molecule type" value="Genomic_DNA"/>
</dbReference>
<comment type="caution">
    <text evidence="1">The sequence shown here is derived from an EMBL/GenBank/DDBJ whole genome shotgun (WGS) entry which is preliminary data.</text>
</comment>
<keyword evidence="2" id="KW-1185">Reference proteome</keyword>
<gene>
    <name evidence="1" type="ORF">EPI11_06265</name>
</gene>
<reference evidence="1 2" key="1">
    <citation type="submission" date="2019-01" db="EMBL/GenBank/DDBJ databases">
        <title>Flavobacterium sp. nov.,isolated from freshwater.</title>
        <authorList>
            <person name="Zhang R."/>
            <person name="Du Z.-J."/>
        </authorList>
    </citation>
    <scope>NUCLEOTIDE SEQUENCE [LARGE SCALE GENOMIC DNA]</scope>
    <source>
        <strain evidence="1 2">1E403</strain>
    </source>
</reference>
<dbReference type="InterPro" id="IPR045767">
    <property type="entry name" value="DUF6134"/>
</dbReference>
<dbReference type="RefSeq" id="WP_128389089.1">
    <property type="nucleotide sequence ID" value="NZ_SBII01000003.1"/>
</dbReference>
<organism evidence="1 2">
    <name type="scientific">Flavobacterium cerinum</name>
    <dbReference type="NCBI Taxonomy" id="2502784"/>
    <lineage>
        <taxon>Bacteria</taxon>
        <taxon>Pseudomonadati</taxon>
        <taxon>Bacteroidota</taxon>
        <taxon>Flavobacteriia</taxon>
        <taxon>Flavobacteriales</taxon>
        <taxon>Flavobacteriaceae</taxon>
        <taxon>Flavobacterium</taxon>
    </lineage>
</organism>
<dbReference type="AlphaFoldDB" id="A0A3S3Q9V0"/>
<name>A0A3S3Q9V0_9FLAO</name>
<dbReference type="OrthoDB" id="789612at2"/>
<protein>
    <recommendedName>
        <fullName evidence="3">DUF3108 domain-containing protein</fullName>
    </recommendedName>
</protein>